<dbReference type="AlphaFoldDB" id="A0ABD0KE68"/>
<protein>
    <recommendedName>
        <fullName evidence="5">AIG1-type G domain-containing protein</fullName>
    </recommendedName>
</protein>
<dbReference type="InterPro" id="IPR006703">
    <property type="entry name" value="G_AIG1"/>
</dbReference>
<name>A0ABD0KE68_9CAEN</name>
<dbReference type="PANTHER" id="PTHR10903">
    <property type="entry name" value="GTPASE, IMAP FAMILY MEMBER-RELATED"/>
    <property type="match status" value="1"/>
</dbReference>
<evidence type="ECO:0000256" key="3">
    <source>
        <dbReference type="ARBA" id="ARBA00023134"/>
    </source>
</evidence>
<evidence type="ECO:0000256" key="1">
    <source>
        <dbReference type="ARBA" id="ARBA00008535"/>
    </source>
</evidence>
<dbReference type="Proteomes" id="UP001519460">
    <property type="component" value="Unassembled WGS sequence"/>
</dbReference>
<dbReference type="Gene3D" id="3.40.50.300">
    <property type="entry name" value="P-loop containing nucleotide triphosphate hydrolases"/>
    <property type="match status" value="2"/>
</dbReference>
<evidence type="ECO:0000256" key="4">
    <source>
        <dbReference type="SAM" id="MobiDB-lite"/>
    </source>
</evidence>
<organism evidence="6 7">
    <name type="scientific">Batillaria attramentaria</name>
    <dbReference type="NCBI Taxonomy" id="370345"/>
    <lineage>
        <taxon>Eukaryota</taxon>
        <taxon>Metazoa</taxon>
        <taxon>Spiralia</taxon>
        <taxon>Lophotrochozoa</taxon>
        <taxon>Mollusca</taxon>
        <taxon>Gastropoda</taxon>
        <taxon>Caenogastropoda</taxon>
        <taxon>Sorbeoconcha</taxon>
        <taxon>Cerithioidea</taxon>
        <taxon>Batillariidae</taxon>
        <taxon>Batillaria</taxon>
    </lineage>
</organism>
<gene>
    <name evidence="6" type="ORF">BaRGS_00023348</name>
</gene>
<keyword evidence="3" id="KW-0342">GTP-binding</keyword>
<evidence type="ECO:0000256" key="2">
    <source>
        <dbReference type="ARBA" id="ARBA00022741"/>
    </source>
</evidence>
<feature type="compositionally biased region" description="Low complexity" evidence="4">
    <location>
        <begin position="165"/>
        <end position="181"/>
    </location>
</feature>
<feature type="domain" description="AIG1-type G" evidence="5">
    <location>
        <begin position="71"/>
        <end position="123"/>
    </location>
</feature>
<evidence type="ECO:0000313" key="7">
    <source>
        <dbReference type="Proteomes" id="UP001519460"/>
    </source>
</evidence>
<comment type="caution">
    <text evidence="6">The sequence shown here is derived from an EMBL/GenBank/DDBJ whole genome shotgun (WGS) entry which is preliminary data.</text>
</comment>
<proteinExistence type="inferred from homology"/>
<dbReference type="SUPFAM" id="SSF52540">
    <property type="entry name" value="P-loop containing nucleoside triphosphate hydrolases"/>
    <property type="match status" value="2"/>
</dbReference>
<keyword evidence="2" id="KW-0547">Nucleotide-binding</keyword>
<dbReference type="Pfam" id="PF04548">
    <property type="entry name" value="AIG1"/>
    <property type="match status" value="2"/>
</dbReference>
<evidence type="ECO:0000313" key="6">
    <source>
        <dbReference type="EMBL" id="KAK7485400.1"/>
    </source>
</evidence>
<feature type="domain" description="AIG1-type G" evidence="5">
    <location>
        <begin position="11"/>
        <end position="51"/>
    </location>
</feature>
<feature type="region of interest" description="Disordered" evidence="4">
    <location>
        <begin position="159"/>
        <end position="181"/>
    </location>
</feature>
<comment type="similarity">
    <text evidence="1">Belongs to the TRAFAC class TrmE-Era-EngA-EngB-Septin-like GTPase superfamily. AIG1/Toc34/Toc159-like paraseptin GTPase family. IAN subfamily.</text>
</comment>
<dbReference type="InterPro" id="IPR027417">
    <property type="entry name" value="P-loop_NTPase"/>
</dbReference>
<sequence length="181" mass="20195">MDDCSLLAGFRFLLVGKSGSGKSSTGNTILGEKKFEVHEVRSFSSRTQQCEVATGRHGYNLCPGGDIREHKQIEHDLFHADAPAGLRQVLKECDNRYIVFNNKATEKKVQVECLLEATRNVKKPSFLRLLTTGTLTQGLVGLHEGELEREKYCRGIPHRVPTQETATASRTSALSTRYDEE</sequence>
<dbReference type="InterPro" id="IPR045058">
    <property type="entry name" value="GIMA/IAN/Toc"/>
</dbReference>
<feature type="non-terminal residue" evidence="6">
    <location>
        <position position="181"/>
    </location>
</feature>
<dbReference type="PANTHER" id="PTHR10903:SF184">
    <property type="entry name" value="GTP-BINDING PROTEIN A"/>
    <property type="match status" value="1"/>
</dbReference>
<dbReference type="GO" id="GO:0005525">
    <property type="term" value="F:GTP binding"/>
    <property type="evidence" value="ECO:0007669"/>
    <property type="project" value="UniProtKB-KW"/>
</dbReference>
<reference evidence="6 7" key="1">
    <citation type="journal article" date="2023" name="Sci. Data">
        <title>Genome assembly of the Korean intertidal mud-creeper Batillaria attramentaria.</title>
        <authorList>
            <person name="Patra A.K."/>
            <person name="Ho P.T."/>
            <person name="Jun S."/>
            <person name="Lee S.J."/>
            <person name="Kim Y."/>
            <person name="Won Y.J."/>
        </authorList>
    </citation>
    <scope>NUCLEOTIDE SEQUENCE [LARGE SCALE GENOMIC DNA]</scope>
    <source>
        <strain evidence="6">Wonlab-2016</strain>
    </source>
</reference>
<dbReference type="EMBL" id="JACVVK020000195">
    <property type="protein sequence ID" value="KAK7485400.1"/>
    <property type="molecule type" value="Genomic_DNA"/>
</dbReference>
<evidence type="ECO:0000259" key="5">
    <source>
        <dbReference type="Pfam" id="PF04548"/>
    </source>
</evidence>
<keyword evidence="7" id="KW-1185">Reference proteome</keyword>
<accession>A0ABD0KE68</accession>